<dbReference type="EMBL" id="BARS01029580">
    <property type="protein sequence ID" value="GAG06142.1"/>
    <property type="molecule type" value="Genomic_DNA"/>
</dbReference>
<organism evidence="1">
    <name type="scientific">marine sediment metagenome</name>
    <dbReference type="NCBI Taxonomy" id="412755"/>
    <lineage>
        <taxon>unclassified sequences</taxon>
        <taxon>metagenomes</taxon>
        <taxon>ecological metagenomes</taxon>
    </lineage>
</organism>
<reference evidence="1" key="1">
    <citation type="journal article" date="2014" name="Front. Microbiol.">
        <title>High frequency of phylogenetically diverse reductive dehalogenase-homologous genes in deep subseafloor sedimentary metagenomes.</title>
        <authorList>
            <person name="Kawai M."/>
            <person name="Futagami T."/>
            <person name="Toyoda A."/>
            <person name="Takaki Y."/>
            <person name="Nishi S."/>
            <person name="Hori S."/>
            <person name="Arai W."/>
            <person name="Tsubouchi T."/>
            <person name="Morono Y."/>
            <person name="Uchiyama I."/>
            <person name="Ito T."/>
            <person name="Fujiyama A."/>
            <person name="Inagaki F."/>
            <person name="Takami H."/>
        </authorList>
    </citation>
    <scope>NUCLEOTIDE SEQUENCE</scope>
    <source>
        <strain evidence="1">Expedition CK06-06</strain>
    </source>
</reference>
<gene>
    <name evidence="1" type="ORF">S01H1_46216</name>
</gene>
<accession>X0V436</accession>
<comment type="caution">
    <text evidence="1">The sequence shown here is derived from an EMBL/GenBank/DDBJ whole genome shotgun (WGS) entry which is preliminary data.</text>
</comment>
<sequence length="40" mass="4527">MVFLAEWWDLRDLGNAVGALLEWLGDHGPDWLPYTVSAIV</sequence>
<feature type="non-terminal residue" evidence="1">
    <location>
        <position position="40"/>
    </location>
</feature>
<name>X0V436_9ZZZZ</name>
<protein>
    <submittedName>
        <fullName evidence="1">Uncharacterized protein</fullName>
    </submittedName>
</protein>
<dbReference type="AlphaFoldDB" id="X0V436"/>
<evidence type="ECO:0000313" key="1">
    <source>
        <dbReference type="EMBL" id="GAG06142.1"/>
    </source>
</evidence>
<proteinExistence type="predicted"/>